<dbReference type="RefSeq" id="WP_243067769.1">
    <property type="nucleotide sequence ID" value="NZ_JAIVFP010000001.1"/>
</dbReference>
<organism evidence="1 2">
    <name type="scientific">Candidatus Rhodoblastus alkanivorans</name>
    <dbReference type="NCBI Taxonomy" id="2954117"/>
    <lineage>
        <taxon>Bacteria</taxon>
        <taxon>Pseudomonadati</taxon>
        <taxon>Pseudomonadota</taxon>
        <taxon>Alphaproteobacteria</taxon>
        <taxon>Hyphomicrobiales</taxon>
        <taxon>Rhodoblastaceae</taxon>
        <taxon>Rhodoblastus</taxon>
    </lineage>
</organism>
<dbReference type="EMBL" id="JAIVFP010000001">
    <property type="protein sequence ID" value="MCI4683842.1"/>
    <property type="molecule type" value="Genomic_DNA"/>
</dbReference>
<reference evidence="1" key="1">
    <citation type="journal article" date="2022" name="ISME J.">
        <title>Identification of active gaseous-alkane degraders at natural gas seeps.</title>
        <authorList>
            <person name="Farhan Ul Haque M."/>
            <person name="Hernandez M."/>
            <person name="Crombie A.T."/>
            <person name="Murrell J.C."/>
        </authorList>
    </citation>
    <scope>NUCLEOTIDE SEQUENCE</scope>
    <source>
        <strain evidence="1">PC2</strain>
    </source>
</reference>
<name>A0ABS9ZB32_9HYPH</name>
<dbReference type="Proteomes" id="UP001139104">
    <property type="component" value="Unassembled WGS sequence"/>
</dbReference>
<evidence type="ECO:0000313" key="2">
    <source>
        <dbReference type="Proteomes" id="UP001139104"/>
    </source>
</evidence>
<gene>
    <name evidence="1" type="ORF">K2U94_13890</name>
</gene>
<accession>A0ABS9ZB32</accession>
<keyword evidence="2" id="KW-1185">Reference proteome</keyword>
<comment type="caution">
    <text evidence="1">The sequence shown here is derived from an EMBL/GenBank/DDBJ whole genome shotgun (WGS) entry which is preliminary data.</text>
</comment>
<protein>
    <submittedName>
        <fullName evidence="1">Uncharacterized protein</fullName>
    </submittedName>
</protein>
<sequence>MERLAALPEILSNALSPTLIFGAAIVRGQGLAGRGSGGGEARRRRLGRASERAALKAEVAASFKGSRPHVFEVPIAPDIPPLI</sequence>
<proteinExistence type="predicted"/>
<evidence type="ECO:0000313" key="1">
    <source>
        <dbReference type="EMBL" id="MCI4683842.1"/>
    </source>
</evidence>